<feature type="region of interest" description="Disordered" evidence="1">
    <location>
        <begin position="1"/>
        <end position="31"/>
    </location>
</feature>
<evidence type="ECO:0000313" key="3">
    <source>
        <dbReference type="WBParaSite" id="Pan_g13444.t1"/>
    </source>
</evidence>
<proteinExistence type="predicted"/>
<reference evidence="3" key="2">
    <citation type="submission" date="2020-10" db="UniProtKB">
        <authorList>
            <consortium name="WormBaseParasite"/>
        </authorList>
    </citation>
    <scope>IDENTIFICATION</scope>
</reference>
<keyword evidence="2" id="KW-1185">Reference proteome</keyword>
<accession>A0A7E4UVU2</accession>
<name>A0A7E4UVU2_PANRE</name>
<evidence type="ECO:0000256" key="1">
    <source>
        <dbReference type="SAM" id="MobiDB-lite"/>
    </source>
</evidence>
<dbReference type="WBParaSite" id="Pan_g13444.t1">
    <property type="protein sequence ID" value="Pan_g13444.t1"/>
    <property type="gene ID" value="Pan_g13444"/>
</dbReference>
<sequence>MTYASGTLVCQGHSHRRRRRPPQVESKSSFMVPPWSSRESVVSSNKITEHNHRRRERQTLKCRRLCYQLNCIAFWWTKNGMPLFGDGGDTAEKKDGWKQ</sequence>
<dbReference type="Proteomes" id="UP000492821">
    <property type="component" value="Unassembled WGS sequence"/>
</dbReference>
<dbReference type="AlphaFoldDB" id="A0A7E4UVU2"/>
<reference evidence="2" key="1">
    <citation type="journal article" date="2013" name="Genetics">
        <title>The draft genome and transcriptome of Panagrellus redivivus are shaped by the harsh demands of a free-living lifestyle.</title>
        <authorList>
            <person name="Srinivasan J."/>
            <person name="Dillman A.R."/>
            <person name="Macchietto M.G."/>
            <person name="Heikkinen L."/>
            <person name="Lakso M."/>
            <person name="Fracchia K.M."/>
            <person name="Antoshechkin I."/>
            <person name="Mortazavi A."/>
            <person name="Wong G."/>
            <person name="Sternberg P.W."/>
        </authorList>
    </citation>
    <scope>NUCLEOTIDE SEQUENCE [LARGE SCALE GENOMIC DNA]</scope>
    <source>
        <strain evidence="2">MT8872</strain>
    </source>
</reference>
<protein>
    <submittedName>
        <fullName evidence="3">Ig-like domain-containing protein</fullName>
    </submittedName>
</protein>
<evidence type="ECO:0000313" key="2">
    <source>
        <dbReference type="Proteomes" id="UP000492821"/>
    </source>
</evidence>
<organism evidence="2 3">
    <name type="scientific">Panagrellus redivivus</name>
    <name type="common">Microworm</name>
    <dbReference type="NCBI Taxonomy" id="6233"/>
    <lineage>
        <taxon>Eukaryota</taxon>
        <taxon>Metazoa</taxon>
        <taxon>Ecdysozoa</taxon>
        <taxon>Nematoda</taxon>
        <taxon>Chromadorea</taxon>
        <taxon>Rhabditida</taxon>
        <taxon>Tylenchina</taxon>
        <taxon>Panagrolaimomorpha</taxon>
        <taxon>Panagrolaimoidea</taxon>
        <taxon>Panagrolaimidae</taxon>
        <taxon>Panagrellus</taxon>
    </lineage>
</organism>